<dbReference type="EMBL" id="BSRZ01000003">
    <property type="protein sequence ID" value="GLW63857.1"/>
    <property type="molecule type" value="Genomic_DNA"/>
</dbReference>
<proteinExistence type="predicted"/>
<dbReference type="Proteomes" id="UP001165124">
    <property type="component" value="Unassembled WGS sequence"/>
</dbReference>
<organism evidence="1 2">
    <name type="scientific">Actinomadura rubrobrunea</name>
    <dbReference type="NCBI Taxonomy" id="115335"/>
    <lineage>
        <taxon>Bacteria</taxon>
        <taxon>Bacillati</taxon>
        <taxon>Actinomycetota</taxon>
        <taxon>Actinomycetes</taxon>
        <taxon>Streptosporangiales</taxon>
        <taxon>Thermomonosporaceae</taxon>
        <taxon>Actinomadura</taxon>
    </lineage>
</organism>
<protein>
    <recommendedName>
        <fullName evidence="3">DUF4267 domain-containing protein</fullName>
    </recommendedName>
</protein>
<name>A0A9W6UW31_9ACTN</name>
<gene>
    <name evidence="1" type="ORF">Arub01_21010</name>
</gene>
<comment type="caution">
    <text evidence="1">The sequence shown here is derived from an EMBL/GenBank/DDBJ whole genome shotgun (WGS) entry which is preliminary data.</text>
</comment>
<evidence type="ECO:0008006" key="3">
    <source>
        <dbReference type="Google" id="ProtNLM"/>
    </source>
</evidence>
<evidence type="ECO:0000313" key="1">
    <source>
        <dbReference type="EMBL" id="GLW63857.1"/>
    </source>
</evidence>
<accession>A0A9W6UW31</accession>
<dbReference type="AlphaFoldDB" id="A0A9W6UW31"/>
<sequence length="113" mass="11288">MARGRVALGVAAFAAPRLTARLVGMGRGADAGRDYAVRLFAARELVLGAGYLLSGPSGRRTWMRFGLLTDALDTAAALKTRGGVSPWATAGTAAAAGTCAAIGAAGVVKDLLG</sequence>
<reference evidence="1" key="1">
    <citation type="submission" date="2023-02" db="EMBL/GenBank/DDBJ databases">
        <title>Actinomadura rubrobrunea NBRC 14622.</title>
        <authorList>
            <person name="Ichikawa N."/>
            <person name="Sato H."/>
            <person name="Tonouchi N."/>
        </authorList>
    </citation>
    <scope>NUCLEOTIDE SEQUENCE</scope>
    <source>
        <strain evidence="1">NBRC 14622</strain>
    </source>
</reference>
<evidence type="ECO:0000313" key="2">
    <source>
        <dbReference type="Proteomes" id="UP001165124"/>
    </source>
</evidence>
<keyword evidence="2" id="KW-1185">Reference proteome</keyword>